<evidence type="ECO:0008006" key="2">
    <source>
        <dbReference type="Google" id="ProtNLM"/>
    </source>
</evidence>
<dbReference type="AlphaFoldDB" id="A0A0F9B5H7"/>
<accession>A0A0F9B5H7</accession>
<protein>
    <recommendedName>
        <fullName evidence="2">Transposase IS4-like domain-containing protein</fullName>
    </recommendedName>
</protein>
<dbReference type="SUPFAM" id="SSF53098">
    <property type="entry name" value="Ribonuclease H-like"/>
    <property type="match status" value="1"/>
</dbReference>
<comment type="caution">
    <text evidence="1">The sequence shown here is derived from an EMBL/GenBank/DDBJ whole genome shotgun (WGS) entry which is preliminary data.</text>
</comment>
<reference evidence="1" key="1">
    <citation type="journal article" date="2015" name="Nature">
        <title>Complex archaea that bridge the gap between prokaryotes and eukaryotes.</title>
        <authorList>
            <person name="Spang A."/>
            <person name="Saw J.H."/>
            <person name="Jorgensen S.L."/>
            <person name="Zaremba-Niedzwiedzka K."/>
            <person name="Martijn J."/>
            <person name="Lind A.E."/>
            <person name="van Eijk R."/>
            <person name="Schleper C."/>
            <person name="Guy L."/>
            <person name="Ettema T.J."/>
        </authorList>
    </citation>
    <scope>NUCLEOTIDE SEQUENCE</scope>
</reference>
<sequence>MKIKCILADAFYGSADFVKKASELQGGVQVISQIRTNQLVRNKRGLLVEINQHFANEHSACRRISIRGKKEEIIVLCAQKLWVAAHKEKRMVIAIRYEHQKDFRYIIASDMTWQYIDIIQAYTLRWLIEVFFQDWKTYEAWSNLAKQQGVEGSSRCVILSLLLDHSFFLHEAQRPCIENKLPLHTIGSLTEKCRLQIIFNAISSIFNSPDPEDAFENIKKSLKMTISLEKSEKH</sequence>
<organism evidence="1">
    <name type="scientific">marine sediment metagenome</name>
    <dbReference type="NCBI Taxonomy" id="412755"/>
    <lineage>
        <taxon>unclassified sequences</taxon>
        <taxon>metagenomes</taxon>
        <taxon>ecological metagenomes</taxon>
    </lineage>
</organism>
<dbReference type="InterPro" id="IPR012337">
    <property type="entry name" value="RNaseH-like_sf"/>
</dbReference>
<evidence type="ECO:0000313" key="1">
    <source>
        <dbReference type="EMBL" id="KKL09067.1"/>
    </source>
</evidence>
<feature type="non-terminal residue" evidence="1">
    <location>
        <position position="234"/>
    </location>
</feature>
<dbReference type="EMBL" id="LAZR01042628">
    <property type="protein sequence ID" value="KKL09067.1"/>
    <property type="molecule type" value="Genomic_DNA"/>
</dbReference>
<proteinExistence type="predicted"/>
<name>A0A0F9B5H7_9ZZZZ</name>
<gene>
    <name evidence="1" type="ORF">LCGC14_2569560</name>
</gene>